<dbReference type="AlphaFoldDB" id="A0A0C2MYJ0"/>
<organism evidence="1 2">
    <name type="scientific">Thelohanellus kitauei</name>
    <name type="common">Myxosporean</name>
    <dbReference type="NCBI Taxonomy" id="669202"/>
    <lineage>
        <taxon>Eukaryota</taxon>
        <taxon>Metazoa</taxon>
        <taxon>Cnidaria</taxon>
        <taxon>Myxozoa</taxon>
        <taxon>Myxosporea</taxon>
        <taxon>Bivalvulida</taxon>
        <taxon>Platysporina</taxon>
        <taxon>Myxobolidae</taxon>
        <taxon>Thelohanellus</taxon>
    </lineage>
</organism>
<dbReference type="EMBL" id="JWZT01001233">
    <property type="protein sequence ID" value="KII72411.1"/>
    <property type="molecule type" value="Genomic_DNA"/>
</dbReference>
<proteinExistence type="predicted"/>
<sequence>MLMIIYHQKKGKVFKMANNNNSGDERVVFLPRKIKIALIFLMNKKIRKKAHESEKNKNKAESTTFRLNTFRLITIRLKGFVSITIRLNYDSSHYCSSQIRFVSLLFVSIFI</sequence>
<name>A0A0C2MYJ0_THEKT</name>
<evidence type="ECO:0000313" key="1">
    <source>
        <dbReference type="EMBL" id="KII72411.1"/>
    </source>
</evidence>
<comment type="caution">
    <text evidence="1">The sequence shown here is derived from an EMBL/GenBank/DDBJ whole genome shotgun (WGS) entry which is preliminary data.</text>
</comment>
<keyword evidence="2" id="KW-1185">Reference proteome</keyword>
<evidence type="ECO:0000313" key="2">
    <source>
        <dbReference type="Proteomes" id="UP000031668"/>
    </source>
</evidence>
<accession>A0A0C2MYJ0</accession>
<protein>
    <submittedName>
        <fullName evidence="1">Uncharacterized protein</fullName>
    </submittedName>
</protein>
<dbReference type="Proteomes" id="UP000031668">
    <property type="component" value="Unassembled WGS sequence"/>
</dbReference>
<gene>
    <name evidence="1" type="ORF">RF11_03652</name>
</gene>
<reference evidence="1 2" key="1">
    <citation type="journal article" date="2014" name="Genome Biol. Evol.">
        <title>The genome of the myxosporean Thelohanellus kitauei shows adaptations to nutrient acquisition within its fish host.</title>
        <authorList>
            <person name="Yang Y."/>
            <person name="Xiong J."/>
            <person name="Zhou Z."/>
            <person name="Huo F."/>
            <person name="Miao W."/>
            <person name="Ran C."/>
            <person name="Liu Y."/>
            <person name="Zhang J."/>
            <person name="Feng J."/>
            <person name="Wang M."/>
            <person name="Wang M."/>
            <person name="Wang L."/>
            <person name="Yao B."/>
        </authorList>
    </citation>
    <scope>NUCLEOTIDE SEQUENCE [LARGE SCALE GENOMIC DNA]</scope>
    <source>
        <strain evidence="1">Wuqing</strain>
    </source>
</reference>